<dbReference type="SUPFAM" id="SSF55781">
    <property type="entry name" value="GAF domain-like"/>
    <property type="match status" value="1"/>
</dbReference>
<evidence type="ECO:0000313" key="3">
    <source>
        <dbReference type="Proteomes" id="UP001141992"/>
    </source>
</evidence>
<organism evidence="2 3">
    <name type="scientific">Alcaligenes xylosoxydans xylosoxydans</name>
    <name type="common">Achromobacter xylosoxidans</name>
    <dbReference type="NCBI Taxonomy" id="85698"/>
    <lineage>
        <taxon>Bacteria</taxon>
        <taxon>Pseudomonadati</taxon>
        <taxon>Pseudomonadota</taxon>
        <taxon>Betaproteobacteria</taxon>
        <taxon>Burkholderiales</taxon>
        <taxon>Alcaligenaceae</taxon>
        <taxon>Achromobacter</taxon>
    </lineage>
</organism>
<evidence type="ECO:0000313" key="2">
    <source>
        <dbReference type="EMBL" id="MCZ8404746.1"/>
    </source>
</evidence>
<dbReference type="InterPro" id="IPR003018">
    <property type="entry name" value="GAF"/>
</dbReference>
<evidence type="ECO:0000259" key="1">
    <source>
        <dbReference type="Pfam" id="PF01590"/>
    </source>
</evidence>
<dbReference type="Gene3D" id="3.30.450.40">
    <property type="match status" value="1"/>
</dbReference>
<protein>
    <submittedName>
        <fullName evidence="2">GAF domain-containing protein</fullName>
    </submittedName>
</protein>
<reference evidence="2" key="1">
    <citation type="submission" date="2022-12" db="EMBL/GenBank/DDBJ databases">
        <authorList>
            <person name="Voronina O.L."/>
            <person name="Kunda M.S."/>
            <person name="Ryzhova N."/>
            <person name="Aksenova E.I."/>
        </authorList>
    </citation>
    <scope>NUCLEOTIDE SEQUENCE</scope>
    <source>
        <strain evidence="2">SCCH136:Ach223948</strain>
    </source>
</reference>
<dbReference type="GeneID" id="75273801"/>
<accession>A0A9X3R6J2</accession>
<feature type="domain" description="GAF" evidence="1">
    <location>
        <begin position="144"/>
        <end position="233"/>
    </location>
</feature>
<name>A0A9X3R6J2_ALCXX</name>
<comment type="caution">
    <text evidence="2">The sequence shown here is derived from an EMBL/GenBank/DDBJ whole genome shotgun (WGS) entry which is preliminary data.</text>
</comment>
<dbReference type="Proteomes" id="UP001141992">
    <property type="component" value="Unassembled WGS sequence"/>
</dbReference>
<gene>
    <name evidence="2" type="ORF">O9570_25030</name>
</gene>
<dbReference type="RefSeq" id="WP_233437008.1">
    <property type="nucleotide sequence ID" value="NZ_AP028040.1"/>
</dbReference>
<dbReference type="EMBL" id="JAPZVI010000028">
    <property type="protein sequence ID" value="MCZ8404746.1"/>
    <property type="molecule type" value="Genomic_DNA"/>
</dbReference>
<dbReference type="InterPro" id="IPR029016">
    <property type="entry name" value="GAF-like_dom_sf"/>
</dbReference>
<dbReference type="Pfam" id="PF01590">
    <property type="entry name" value="GAF"/>
    <property type="match status" value="1"/>
</dbReference>
<proteinExistence type="predicted"/>
<sequence>MHAIHLPGARRKRFWQKKWPREVLFNGPPIIVAGSAAVKSWQEPVFDPWTFGLATTVCLWLAAAACVRVAGARAEDRKDGPEVVHEGLYAAVSTMHTMLSEWCNKRQCGADIRATFHRVVPPVHEPRELEQIINYAGATGEGVGRTFPVHTGITGRAIRSKKPLVMSSQDATEEQLRTELVREWGYTEAEVRKLGPGRYSAMAVPVLDRSGQHPIGVIYLDSSDRALFERDDVVEIVGIGTKAVSDFVTKRY</sequence>
<dbReference type="AlphaFoldDB" id="A0A9X3R6J2"/>